<evidence type="ECO:0000259" key="8">
    <source>
        <dbReference type="PROSITE" id="PS51332"/>
    </source>
</evidence>
<dbReference type="SUPFAM" id="SSF52242">
    <property type="entry name" value="Cobalamin (vitamin B12)-binding domain"/>
    <property type="match status" value="1"/>
</dbReference>
<evidence type="ECO:0000259" key="9">
    <source>
        <dbReference type="PROSITE" id="PS51918"/>
    </source>
</evidence>
<dbReference type="EMBL" id="BLTE01000006">
    <property type="protein sequence ID" value="GFK93827.1"/>
    <property type="molecule type" value="Genomic_DNA"/>
</dbReference>
<dbReference type="Pfam" id="PF02310">
    <property type="entry name" value="B12-binding"/>
    <property type="match status" value="1"/>
</dbReference>
<dbReference type="RefSeq" id="WP_173083255.1">
    <property type="nucleotide sequence ID" value="NZ_BLTE01000006.1"/>
</dbReference>
<dbReference type="PANTHER" id="PTHR43409">
    <property type="entry name" value="ANAEROBIC MAGNESIUM-PROTOPORPHYRIN IX MONOMETHYL ESTER CYCLASE-RELATED"/>
    <property type="match status" value="1"/>
</dbReference>
<dbReference type="CDD" id="cd01335">
    <property type="entry name" value="Radical_SAM"/>
    <property type="match status" value="1"/>
</dbReference>
<reference evidence="10 11" key="1">
    <citation type="submission" date="2020-04" db="EMBL/GenBank/DDBJ databases">
        <authorList>
            <consortium name="Desulfovibrio sp. FSS-1 genome sequencing consortium"/>
            <person name="Shimoshige H."/>
            <person name="Kobayashi H."/>
            <person name="Maekawa T."/>
        </authorList>
    </citation>
    <scope>NUCLEOTIDE SEQUENCE [LARGE SCALE GENOMIC DNA]</scope>
    <source>
        <strain evidence="10 11">SIID29052-01</strain>
    </source>
</reference>
<dbReference type="AlphaFoldDB" id="A0A6V8LVY5"/>
<dbReference type="PANTHER" id="PTHR43409:SF7">
    <property type="entry name" value="BLL1977 PROTEIN"/>
    <property type="match status" value="1"/>
</dbReference>
<evidence type="ECO:0000256" key="5">
    <source>
        <dbReference type="ARBA" id="ARBA00022723"/>
    </source>
</evidence>
<evidence type="ECO:0000256" key="1">
    <source>
        <dbReference type="ARBA" id="ARBA00001966"/>
    </source>
</evidence>
<dbReference type="InterPro" id="IPR006158">
    <property type="entry name" value="Cobalamin-bd"/>
</dbReference>
<dbReference type="InterPro" id="IPR051198">
    <property type="entry name" value="BchE-like"/>
</dbReference>
<dbReference type="SFLD" id="SFLDG01123">
    <property type="entry name" value="methyltransferase_(Class_B)"/>
    <property type="match status" value="1"/>
</dbReference>
<evidence type="ECO:0000256" key="4">
    <source>
        <dbReference type="ARBA" id="ARBA00022691"/>
    </source>
</evidence>
<dbReference type="GO" id="GO:0031419">
    <property type="term" value="F:cobalamin binding"/>
    <property type="evidence" value="ECO:0007669"/>
    <property type="project" value="InterPro"/>
</dbReference>
<feature type="domain" description="Radical SAM core" evidence="9">
    <location>
        <begin position="194"/>
        <end position="415"/>
    </location>
</feature>
<reference evidence="10 11" key="2">
    <citation type="submission" date="2020-05" db="EMBL/GenBank/DDBJ databases">
        <title>Draft genome sequence of Desulfovibrio sp. strainFSS-1.</title>
        <authorList>
            <person name="Shimoshige H."/>
            <person name="Kobayashi H."/>
            <person name="Maekawa T."/>
        </authorList>
    </citation>
    <scope>NUCLEOTIDE SEQUENCE [LARGE SCALE GENOMIC DNA]</scope>
    <source>
        <strain evidence="10 11">SIID29052-01</strain>
    </source>
</reference>
<dbReference type="SUPFAM" id="SSF102114">
    <property type="entry name" value="Radical SAM enzymes"/>
    <property type="match status" value="1"/>
</dbReference>
<dbReference type="SMART" id="SM00729">
    <property type="entry name" value="Elp3"/>
    <property type="match status" value="1"/>
</dbReference>
<dbReference type="SFLD" id="SFLDS00029">
    <property type="entry name" value="Radical_SAM"/>
    <property type="match status" value="1"/>
</dbReference>
<evidence type="ECO:0000256" key="6">
    <source>
        <dbReference type="ARBA" id="ARBA00023004"/>
    </source>
</evidence>
<dbReference type="InterPro" id="IPR036724">
    <property type="entry name" value="Cobalamin-bd_sf"/>
</dbReference>
<dbReference type="Gene3D" id="3.40.50.280">
    <property type="entry name" value="Cobalamin-binding domain"/>
    <property type="match status" value="1"/>
</dbReference>
<evidence type="ECO:0000313" key="10">
    <source>
        <dbReference type="EMBL" id="GFK93827.1"/>
    </source>
</evidence>
<dbReference type="InterPro" id="IPR058240">
    <property type="entry name" value="rSAM_sf"/>
</dbReference>
<dbReference type="GO" id="GO:0046872">
    <property type="term" value="F:metal ion binding"/>
    <property type="evidence" value="ECO:0007669"/>
    <property type="project" value="UniProtKB-KW"/>
</dbReference>
<dbReference type="InterPro" id="IPR006638">
    <property type="entry name" value="Elp3/MiaA/NifB-like_rSAM"/>
</dbReference>
<dbReference type="EC" id="2.1.1.308" evidence="10"/>
<dbReference type="GO" id="GO:0032259">
    <property type="term" value="P:methylation"/>
    <property type="evidence" value="ECO:0007669"/>
    <property type="project" value="UniProtKB-KW"/>
</dbReference>
<keyword evidence="3 10" id="KW-0808">Transferase</keyword>
<keyword evidence="4" id="KW-0949">S-adenosyl-L-methionine</keyword>
<protein>
    <submittedName>
        <fullName evidence="10">2-hydroxyethylphosphonate methyltransferase</fullName>
        <ecNumber evidence="10">2.1.1.308</ecNumber>
    </submittedName>
</protein>
<dbReference type="PROSITE" id="PS51918">
    <property type="entry name" value="RADICAL_SAM"/>
    <property type="match status" value="1"/>
</dbReference>
<evidence type="ECO:0000256" key="3">
    <source>
        <dbReference type="ARBA" id="ARBA00022679"/>
    </source>
</evidence>
<gene>
    <name evidence="10" type="primary">fom3_3</name>
    <name evidence="10" type="ORF">NNJEOMEG_01663</name>
</gene>
<proteinExistence type="predicted"/>
<dbReference type="CDD" id="cd02068">
    <property type="entry name" value="radical_SAM_B12_BD"/>
    <property type="match status" value="1"/>
</dbReference>
<dbReference type="GO" id="GO:0005829">
    <property type="term" value="C:cytosol"/>
    <property type="evidence" value="ECO:0007669"/>
    <property type="project" value="TreeGrafter"/>
</dbReference>
<sequence>MAKVLLIVPPLAASELFTKGAESTASKLPSLGVAYIASYLRAHGHEPAVYDGIAQPRPLEEVARSMHGYDVVGLTALSSYATRCIELMQAARREGVRAPIVAGGPHVTAMPGHLLGFGADFEVTGEGEITMLELVEHLARSGKDPSGIKGLAYLDDGKVRHTGRRPLVDPLDLLPLPARDLLPMHLYSTSPARSRNYPSHSMFTSRGCPGICSFCDHRTFGSRVRHFSLERIVEEFFLLRDRYGARDVSVWDDNFTSDKELLFNVCESLNRGGFGLTWNVESRINLVDREILRTLKGAGCSFIAYGIESGSQRMLDHMKKGITKEEIREKVRITQEVGIPIRGYFMVGLPGETEEDIRQTIAFAQELDIDIATFTMFLPLPGTLDYKRALRTGSFQDPEYFLHGIIPEFNFLDKPVYVPGGISPERLLELHQAAYKGFYMRPRMVLKHLLSIRSPGEFLSLAKSGIGLFKSLFCR</sequence>
<keyword evidence="11" id="KW-1185">Reference proteome</keyword>
<organism evidence="10 11">
    <name type="scientific">Fundidesulfovibrio magnetotacticus</name>
    <dbReference type="NCBI Taxonomy" id="2730080"/>
    <lineage>
        <taxon>Bacteria</taxon>
        <taxon>Pseudomonadati</taxon>
        <taxon>Thermodesulfobacteriota</taxon>
        <taxon>Desulfovibrionia</taxon>
        <taxon>Desulfovibrionales</taxon>
        <taxon>Desulfovibrionaceae</taxon>
        <taxon>Fundidesulfovibrio</taxon>
    </lineage>
</organism>
<keyword evidence="7" id="KW-0411">Iron-sulfur</keyword>
<name>A0A6V8LVY5_9BACT</name>
<feature type="domain" description="B12-binding" evidence="8">
    <location>
        <begin position="1"/>
        <end position="145"/>
    </location>
</feature>
<evidence type="ECO:0000313" key="11">
    <source>
        <dbReference type="Proteomes" id="UP000494245"/>
    </source>
</evidence>
<comment type="cofactor">
    <cofactor evidence="1">
        <name>[4Fe-4S] cluster</name>
        <dbReference type="ChEBI" id="CHEBI:49883"/>
    </cofactor>
</comment>
<dbReference type="InterPro" id="IPR034466">
    <property type="entry name" value="Methyltransferase_Class_B"/>
</dbReference>
<dbReference type="Pfam" id="PF04055">
    <property type="entry name" value="Radical_SAM"/>
    <property type="match status" value="1"/>
</dbReference>
<dbReference type="PROSITE" id="PS51332">
    <property type="entry name" value="B12_BINDING"/>
    <property type="match status" value="1"/>
</dbReference>
<dbReference type="Gene3D" id="3.80.30.20">
    <property type="entry name" value="tm_1862 like domain"/>
    <property type="match status" value="1"/>
</dbReference>
<comment type="caution">
    <text evidence="10">The sequence shown here is derived from an EMBL/GenBank/DDBJ whole genome shotgun (WGS) entry which is preliminary data.</text>
</comment>
<dbReference type="InterPro" id="IPR007197">
    <property type="entry name" value="rSAM"/>
</dbReference>
<dbReference type="SFLD" id="SFLDG01082">
    <property type="entry name" value="B12-binding_domain_containing"/>
    <property type="match status" value="1"/>
</dbReference>
<dbReference type="InterPro" id="IPR023404">
    <property type="entry name" value="rSAM_horseshoe"/>
</dbReference>
<keyword evidence="2 10" id="KW-0489">Methyltransferase</keyword>
<evidence type="ECO:0000256" key="7">
    <source>
        <dbReference type="ARBA" id="ARBA00023014"/>
    </source>
</evidence>
<dbReference type="GO" id="GO:0051539">
    <property type="term" value="F:4 iron, 4 sulfur cluster binding"/>
    <property type="evidence" value="ECO:0007669"/>
    <property type="project" value="UniProtKB-KW"/>
</dbReference>
<dbReference type="GO" id="GO:0008168">
    <property type="term" value="F:methyltransferase activity"/>
    <property type="evidence" value="ECO:0007669"/>
    <property type="project" value="UniProtKB-KW"/>
</dbReference>
<accession>A0A6V8LVY5</accession>
<keyword evidence="5" id="KW-0479">Metal-binding</keyword>
<dbReference type="Proteomes" id="UP000494245">
    <property type="component" value="Unassembled WGS sequence"/>
</dbReference>
<evidence type="ECO:0000256" key="2">
    <source>
        <dbReference type="ARBA" id="ARBA00022603"/>
    </source>
</evidence>
<keyword evidence="6" id="KW-0408">Iron</keyword>